<comment type="subunit">
    <text evidence="7">Homodimer.</text>
</comment>
<reference evidence="8 9" key="1">
    <citation type="journal article" date="2018" name="Genome Announc.">
        <title>Draft Genome Sequence of "Candidatus Phycosocius bacilliformis," an Alphaproteobacterial Ectosymbiont of the Hydrocarbon-Producing Green Alga Botryococcus braunii.</title>
        <authorList>
            <person name="Tanabe Y."/>
            <person name="Yamaguchi H."/>
            <person name="Watanabe M.M."/>
        </authorList>
    </citation>
    <scope>NUCLEOTIDE SEQUENCE [LARGE SCALE GENOMIC DNA]</scope>
    <source>
        <strain evidence="8 9">BOTRYCO-2</strain>
    </source>
</reference>
<keyword evidence="9" id="KW-1185">Reference proteome</keyword>
<comment type="pathway">
    <text evidence="7">Carbohydrate biosynthesis; dTDP-L-rhamnose biosynthesis.</text>
</comment>
<evidence type="ECO:0000256" key="7">
    <source>
        <dbReference type="RuleBase" id="RU364069"/>
    </source>
</evidence>
<dbReference type="NCBIfam" id="TIGR01221">
    <property type="entry name" value="rmlC"/>
    <property type="match status" value="1"/>
</dbReference>
<comment type="catalytic activity">
    <reaction evidence="1 7">
        <text>dTDP-4-dehydro-6-deoxy-alpha-D-glucose = dTDP-4-dehydro-beta-L-rhamnose</text>
        <dbReference type="Rhea" id="RHEA:16969"/>
        <dbReference type="ChEBI" id="CHEBI:57649"/>
        <dbReference type="ChEBI" id="CHEBI:62830"/>
        <dbReference type="EC" id="5.1.3.13"/>
    </reaction>
</comment>
<comment type="function">
    <text evidence="2 7">Catalyzes the epimerization of the C3' and C5'positions of dTDP-6-deoxy-D-xylo-4-hexulose, forming dTDP-6-deoxy-L-lyxo-4-hexulose.</text>
</comment>
<evidence type="ECO:0000256" key="1">
    <source>
        <dbReference type="ARBA" id="ARBA00001298"/>
    </source>
</evidence>
<dbReference type="UniPathway" id="UPA00124"/>
<evidence type="ECO:0000313" key="9">
    <source>
        <dbReference type="Proteomes" id="UP000245086"/>
    </source>
</evidence>
<feature type="active site" description="Proton donor" evidence="5">
    <location>
        <position position="132"/>
    </location>
</feature>
<dbReference type="GO" id="GO:0005829">
    <property type="term" value="C:cytosol"/>
    <property type="evidence" value="ECO:0007669"/>
    <property type="project" value="TreeGrafter"/>
</dbReference>
<keyword evidence="7 8" id="KW-0413">Isomerase</keyword>
<dbReference type="InterPro" id="IPR000888">
    <property type="entry name" value="RmlC-like"/>
</dbReference>
<dbReference type="CDD" id="cd00438">
    <property type="entry name" value="cupin_RmlC"/>
    <property type="match status" value="1"/>
</dbReference>
<sequence length="185" mass="20523">MQITETNIPGVLKLTPKRFADERGFFSEVYNAGALKEAGISADFIQDNHAFNATRGTLRGLHFQRQPYGQAKLVRCVCGAILDIAVDIRRNSPTYGQHVKAVLSEANWDQLLIPAGFAHGYLTLTDGAVVHYKVNQTYAPKHEGGLVWNDPDLAIDWGDIEALELIISEKDLALPRLRDLTSHID</sequence>
<dbReference type="Proteomes" id="UP000245086">
    <property type="component" value="Unassembled WGS sequence"/>
</dbReference>
<dbReference type="GO" id="GO:0008830">
    <property type="term" value="F:dTDP-4-dehydrorhamnose 3,5-epimerase activity"/>
    <property type="evidence" value="ECO:0007669"/>
    <property type="project" value="UniProtKB-UniRule"/>
</dbReference>
<comment type="caution">
    <text evidence="8">The sequence shown here is derived from an EMBL/GenBank/DDBJ whole genome shotgun (WGS) entry which is preliminary data.</text>
</comment>
<dbReference type="OrthoDB" id="9800680at2"/>
<organism evidence="8 9">
    <name type="scientific">Candidatus Phycosocius bacilliformis</name>
    <dbReference type="NCBI Taxonomy" id="1445552"/>
    <lineage>
        <taxon>Bacteria</taxon>
        <taxon>Pseudomonadati</taxon>
        <taxon>Pseudomonadota</taxon>
        <taxon>Alphaproteobacteria</taxon>
        <taxon>Caulobacterales</taxon>
        <taxon>Caulobacterales incertae sedis</taxon>
        <taxon>Candidatus Phycosocius</taxon>
    </lineage>
</organism>
<dbReference type="InterPro" id="IPR014710">
    <property type="entry name" value="RmlC-like_jellyroll"/>
</dbReference>
<evidence type="ECO:0000256" key="4">
    <source>
        <dbReference type="ARBA" id="ARBA00019595"/>
    </source>
</evidence>
<dbReference type="EC" id="5.1.3.13" evidence="3 7"/>
<gene>
    <name evidence="8" type="primary">rfbC</name>
    <name evidence="8" type="ORF">PbB2_00321</name>
</gene>
<evidence type="ECO:0000256" key="5">
    <source>
        <dbReference type="PIRSR" id="PIRSR600888-1"/>
    </source>
</evidence>
<proteinExistence type="inferred from homology"/>
<comment type="similarity">
    <text evidence="7">Belongs to the dTDP-4-dehydrorhamnose 3,5-epimerase family.</text>
</comment>
<evidence type="ECO:0000256" key="6">
    <source>
        <dbReference type="PIRSR" id="PIRSR600888-3"/>
    </source>
</evidence>
<feature type="active site" description="Proton acceptor" evidence="5">
    <location>
        <position position="62"/>
    </location>
</feature>
<dbReference type="PANTHER" id="PTHR21047">
    <property type="entry name" value="DTDP-6-DEOXY-D-GLUCOSE-3,5 EPIMERASE"/>
    <property type="match status" value="1"/>
</dbReference>
<evidence type="ECO:0000256" key="3">
    <source>
        <dbReference type="ARBA" id="ARBA00012098"/>
    </source>
</evidence>
<dbReference type="AlphaFoldDB" id="A0A2P2E6G7"/>
<dbReference type="GO" id="GO:0000271">
    <property type="term" value="P:polysaccharide biosynthetic process"/>
    <property type="evidence" value="ECO:0007669"/>
    <property type="project" value="TreeGrafter"/>
</dbReference>
<dbReference type="EMBL" id="BFBR01000001">
    <property type="protein sequence ID" value="GBF56664.1"/>
    <property type="molecule type" value="Genomic_DNA"/>
</dbReference>
<name>A0A2P2E6G7_9PROT</name>
<dbReference type="SUPFAM" id="SSF51182">
    <property type="entry name" value="RmlC-like cupins"/>
    <property type="match status" value="1"/>
</dbReference>
<accession>A0A2P2E6G7</accession>
<evidence type="ECO:0000313" key="8">
    <source>
        <dbReference type="EMBL" id="GBF56664.1"/>
    </source>
</evidence>
<dbReference type="Pfam" id="PF00908">
    <property type="entry name" value="dTDP_sugar_isom"/>
    <property type="match status" value="1"/>
</dbReference>
<dbReference type="RefSeq" id="WP_108983529.1">
    <property type="nucleotide sequence ID" value="NZ_BFBR01000001.1"/>
</dbReference>
<evidence type="ECO:0000256" key="2">
    <source>
        <dbReference type="ARBA" id="ARBA00001997"/>
    </source>
</evidence>
<dbReference type="PANTHER" id="PTHR21047:SF2">
    <property type="entry name" value="THYMIDINE DIPHOSPHO-4-KETO-RHAMNOSE 3,5-EPIMERASE"/>
    <property type="match status" value="1"/>
</dbReference>
<protein>
    <recommendedName>
        <fullName evidence="4 7">dTDP-4-dehydrorhamnose 3,5-epimerase</fullName>
        <ecNumber evidence="3 7">5.1.3.13</ecNumber>
    </recommendedName>
    <alternativeName>
        <fullName evidence="7">Thymidine diphospho-4-keto-rhamnose 3,5-epimerase</fullName>
    </alternativeName>
</protein>
<feature type="site" description="Participates in a stacking interaction with the thymidine ring of dTDP-4-oxo-6-deoxyglucose" evidence="6">
    <location>
        <position position="138"/>
    </location>
</feature>
<dbReference type="Gene3D" id="2.60.120.10">
    <property type="entry name" value="Jelly Rolls"/>
    <property type="match status" value="1"/>
</dbReference>
<dbReference type="InterPro" id="IPR011051">
    <property type="entry name" value="RmlC_Cupin_sf"/>
</dbReference>
<dbReference type="GO" id="GO:0019305">
    <property type="term" value="P:dTDP-rhamnose biosynthetic process"/>
    <property type="evidence" value="ECO:0007669"/>
    <property type="project" value="UniProtKB-UniRule"/>
</dbReference>